<dbReference type="GO" id="GO:0050906">
    <property type="term" value="P:detection of stimulus involved in sensory perception"/>
    <property type="evidence" value="ECO:0007669"/>
    <property type="project" value="UniProtKB-ARBA"/>
</dbReference>
<evidence type="ECO:0000256" key="3">
    <source>
        <dbReference type="ARBA" id="ARBA00022475"/>
    </source>
</evidence>
<dbReference type="Pfam" id="PF24576">
    <property type="entry name" value="IR75A_N"/>
    <property type="match status" value="1"/>
</dbReference>
<dbReference type="AlphaFoldDB" id="A0A6J2YLL9"/>
<accession>A0A6J2YLL9</accession>
<dbReference type="FunCoup" id="A0A6J2YLL9">
    <property type="interactions" value="15"/>
</dbReference>
<dbReference type="SUPFAM" id="SSF53850">
    <property type="entry name" value="Periplasmic binding protein-like II"/>
    <property type="match status" value="1"/>
</dbReference>
<evidence type="ECO:0000256" key="1">
    <source>
        <dbReference type="ARBA" id="ARBA00004651"/>
    </source>
</evidence>
<keyword evidence="6 9" id="KW-0472">Membrane</keyword>
<dbReference type="InterPro" id="IPR001320">
    <property type="entry name" value="Iontro_rcpt_C"/>
</dbReference>
<feature type="domain" description="Ionotropic receptor 75a N-terminal" evidence="11">
    <location>
        <begin position="13"/>
        <end position="160"/>
    </location>
</feature>
<evidence type="ECO:0000256" key="8">
    <source>
        <dbReference type="ARBA" id="ARBA00023180"/>
    </source>
</evidence>
<evidence type="ECO:0000313" key="12">
    <source>
        <dbReference type="Proteomes" id="UP000504635"/>
    </source>
</evidence>
<name>A0A6J2YLL9_SITOR</name>
<evidence type="ECO:0000259" key="11">
    <source>
        <dbReference type="Pfam" id="PF24576"/>
    </source>
</evidence>
<dbReference type="KEGG" id="soy:115888444"/>
<dbReference type="Pfam" id="PF00060">
    <property type="entry name" value="Lig_chan"/>
    <property type="match status" value="1"/>
</dbReference>
<comment type="subcellular location">
    <subcellularLocation>
        <location evidence="1">Cell membrane</location>
        <topology evidence="1">Multi-pass membrane protein</topology>
    </subcellularLocation>
</comment>
<evidence type="ECO:0000256" key="4">
    <source>
        <dbReference type="ARBA" id="ARBA00022692"/>
    </source>
</evidence>
<dbReference type="InterPro" id="IPR052192">
    <property type="entry name" value="Insect_Ionotropic_Sensory_Rcpt"/>
</dbReference>
<comment type="similarity">
    <text evidence="2">Belongs to the glutamate-gated ion channel (TC 1.A.10.1) family.</text>
</comment>
<proteinExistence type="inferred from homology"/>
<keyword evidence="7" id="KW-0675">Receptor</keyword>
<dbReference type="RefSeq" id="XP_030764049.1">
    <property type="nucleotide sequence ID" value="XM_030908189.1"/>
</dbReference>
<evidence type="ECO:0000256" key="7">
    <source>
        <dbReference type="ARBA" id="ARBA00023170"/>
    </source>
</evidence>
<dbReference type="GO" id="GO:0015276">
    <property type="term" value="F:ligand-gated monoatomic ion channel activity"/>
    <property type="evidence" value="ECO:0007669"/>
    <property type="project" value="InterPro"/>
</dbReference>
<dbReference type="InParanoid" id="A0A6J2YLL9"/>
<keyword evidence="8" id="KW-0325">Glycoprotein</keyword>
<dbReference type="OrthoDB" id="413361at2759"/>
<dbReference type="PANTHER" id="PTHR42643">
    <property type="entry name" value="IONOTROPIC RECEPTOR 20A-RELATED"/>
    <property type="match status" value="1"/>
</dbReference>
<dbReference type="InterPro" id="IPR057074">
    <property type="entry name" value="IR75A_N"/>
</dbReference>
<dbReference type="GO" id="GO:0005886">
    <property type="term" value="C:plasma membrane"/>
    <property type="evidence" value="ECO:0007669"/>
    <property type="project" value="UniProtKB-SubCell"/>
</dbReference>
<dbReference type="PANTHER" id="PTHR42643:SF33">
    <property type="entry name" value="GLUTAMATE RECEPTOR 2-LIKE PROTEIN"/>
    <property type="match status" value="1"/>
</dbReference>
<evidence type="ECO:0000259" key="10">
    <source>
        <dbReference type="Pfam" id="PF00060"/>
    </source>
</evidence>
<keyword evidence="12" id="KW-1185">Reference proteome</keyword>
<feature type="transmembrane region" description="Helical" evidence="9">
    <location>
        <begin position="275"/>
        <end position="303"/>
    </location>
</feature>
<keyword evidence="3" id="KW-1003">Cell membrane</keyword>
<evidence type="ECO:0000256" key="2">
    <source>
        <dbReference type="ARBA" id="ARBA00008685"/>
    </source>
</evidence>
<feature type="domain" description="Ionotropic glutamate receptor C-terminal" evidence="10">
    <location>
        <begin position="281"/>
        <end position="419"/>
    </location>
</feature>
<gene>
    <name evidence="13" type="primary">LOC115888444</name>
</gene>
<dbReference type="Proteomes" id="UP000504635">
    <property type="component" value="Unplaced"/>
</dbReference>
<keyword evidence="5 9" id="KW-1133">Transmembrane helix</keyword>
<dbReference type="Gene3D" id="1.10.287.70">
    <property type="match status" value="1"/>
</dbReference>
<sequence length="580" mass="66505">MMVDKSFMLLVKNIKDLNISQILEENYRKRMGVVLDQSCPGAKNFLTQCKNIKCFDNKHFWLILSNSPNYTQTFENVNLEISSEIKVAYPKTARGSRNDGSSEEYVIDDVYNPAYKKGGDLKISTVGHYDKLRGYWVDLKQNKYFERRNLTGITLKGIVVLPDPFDGTLKEYLKSNRDKEWNTFNRFHNRLMTYCGSYYNVSFDVKMSKSWGYIQPNGYFDGLVGALSRKEIDVGLSPVFVKIDRLPHVTYGRKTWNLRAAFILRNPKSRKSYQIFLKPLSVSVWIGIIISCSASVMALWFSYKLENAYNFIEKADATLSYIVLSTFGAFCQQGVLSSPPFVSGRIVIIFTLLLGSLVYQFYSASLVSFLLNVPTTLITNLQGILDQGFKIGCQDTLYDRQYLSRSTDNVTKQIYRIVTKRSTDNETGFLEAEVGLKLMKEGQYAFHVGLEVAYPIIQATFDEATICELREVPMWGQRHVHGIYQKHSPLKDVFDVCLNRLSENGVLNREYQFWHPKKPECLKSGSNIKIHTGLEDFYPALVVLLLGIVASLQILAVEILWRNRNITSPFKKDTVYPYCN</sequence>
<keyword evidence="4 9" id="KW-0812">Transmembrane</keyword>
<feature type="transmembrane region" description="Helical" evidence="9">
    <location>
        <begin position="348"/>
        <end position="371"/>
    </location>
</feature>
<reference evidence="13" key="1">
    <citation type="submission" date="2025-08" db="UniProtKB">
        <authorList>
            <consortium name="RefSeq"/>
        </authorList>
    </citation>
    <scope>IDENTIFICATION</scope>
    <source>
        <tissue evidence="13">Gonads</tissue>
    </source>
</reference>
<evidence type="ECO:0000256" key="5">
    <source>
        <dbReference type="ARBA" id="ARBA00022989"/>
    </source>
</evidence>
<organism evidence="12 13">
    <name type="scientific">Sitophilus oryzae</name>
    <name type="common">Rice weevil</name>
    <name type="synonym">Curculio oryzae</name>
    <dbReference type="NCBI Taxonomy" id="7048"/>
    <lineage>
        <taxon>Eukaryota</taxon>
        <taxon>Metazoa</taxon>
        <taxon>Ecdysozoa</taxon>
        <taxon>Arthropoda</taxon>
        <taxon>Hexapoda</taxon>
        <taxon>Insecta</taxon>
        <taxon>Pterygota</taxon>
        <taxon>Neoptera</taxon>
        <taxon>Endopterygota</taxon>
        <taxon>Coleoptera</taxon>
        <taxon>Polyphaga</taxon>
        <taxon>Cucujiformia</taxon>
        <taxon>Curculionidae</taxon>
        <taxon>Dryophthorinae</taxon>
        <taxon>Sitophilus</taxon>
    </lineage>
</organism>
<dbReference type="GeneID" id="115888444"/>
<evidence type="ECO:0000256" key="9">
    <source>
        <dbReference type="SAM" id="Phobius"/>
    </source>
</evidence>
<evidence type="ECO:0000313" key="13">
    <source>
        <dbReference type="RefSeq" id="XP_030764049.1"/>
    </source>
</evidence>
<feature type="transmembrane region" description="Helical" evidence="9">
    <location>
        <begin position="537"/>
        <end position="561"/>
    </location>
</feature>
<evidence type="ECO:0000256" key="6">
    <source>
        <dbReference type="ARBA" id="ARBA00023136"/>
    </source>
</evidence>
<protein>
    <submittedName>
        <fullName evidence="13">Ionotropic receptor 75a-like</fullName>
    </submittedName>
</protein>